<feature type="transmembrane region" description="Helical" evidence="1">
    <location>
        <begin position="12"/>
        <end position="27"/>
    </location>
</feature>
<evidence type="ECO:0000313" key="2">
    <source>
        <dbReference type="EMBL" id="RIY41935.1"/>
    </source>
</evidence>
<keyword evidence="1" id="KW-1133">Transmembrane helix</keyword>
<dbReference type="RefSeq" id="WP_119515162.1">
    <property type="nucleotide sequence ID" value="NZ_NQYH01000001.1"/>
</dbReference>
<protein>
    <recommendedName>
        <fullName evidence="4">Holin</fullName>
    </recommendedName>
</protein>
<sequence length="103" mass="11578">MPADWFNHLEKILPGLLGSMGAMLWIQGSWKRKLALFAFGGVMAWYATPWIYQQTGISEGFLGLMVGLFGMAIVDSVFRIWADLGLSSIVREFIRARLGLPRE</sequence>
<accession>A0A3A1YWL0</accession>
<dbReference type="EMBL" id="NQYH01000001">
    <property type="protein sequence ID" value="RIY41935.1"/>
    <property type="molecule type" value="Genomic_DNA"/>
</dbReference>
<comment type="caution">
    <text evidence="2">The sequence shown here is derived from an EMBL/GenBank/DDBJ whole genome shotgun (WGS) entry which is preliminary data.</text>
</comment>
<feature type="transmembrane region" description="Helical" evidence="1">
    <location>
        <begin position="64"/>
        <end position="82"/>
    </location>
</feature>
<dbReference type="Proteomes" id="UP000266206">
    <property type="component" value="Unassembled WGS sequence"/>
</dbReference>
<gene>
    <name evidence="2" type="ORF">CJP73_00365</name>
</gene>
<dbReference type="OrthoDB" id="8656765at2"/>
<evidence type="ECO:0008006" key="4">
    <source>
        <dbReference type="Google" id="ProtNLM"/>
    </source>
</evidence>
<feature type="transmembrane region" description="Helical" evidence="1">
    <location>
        <begin position="34"/>
        <end position="52"/>
    </location>
</feature>
<organism evidence="2 3">
    <name type="scientific">Neopusillimonas maritima</name>
    <dbReference type="NCBI Taxonomy" id="2026239"/>
    <lineage>
        <taxon>Bacteria</taxon>
        <taxon>Pseudomonadati</taxon>
        <taxon>Pseudomonadota</taxon>
        <taxon>Betaproteobacteria</taxon>
        <taxon>Burkholderiales</taxon>
        <taxon>Alcaligenaceae</taxon>
        <taxon>Neopusillimonas</taxon>
    </lineage>
</organism>
<evidence type="ECO:0000256" key="1">
    <source>
        <dbReference type="SAM" id="Phobius"/>
    </source>
</evidence>
<evidence type="ECO:0000313" key="3">
    <source>
        <dbReference type="Proteomes" id="UP000266206"/>
    </source>
</evidence>
<keyword evidence="1" id="KW-0812">Transmembrane</keyword>
<name>A0A3A1YWL0_9BURK</name>
<reference evidence="2 3" key="1">
    <citation type="submission" date="2017-08" db="EMBL/GenBank/DDBJ databases">
        <title>Pusillimonas indicus sp. nov., a member of the family Alcaligenaceae isolated from surface seawater.</title>
        <authorList>
            <person name="Li J."/>
        </authorList>
    </citation>
    <scope>NUCLEOTIDE SEQUENCE [LARGE SCALE GENOMIC DNA]</scope>
    <source>
        <strain evidence="2 3">L52-1-41</strain>
    </source>
</reference>
<keyword evidence="1" id="KW-0472">Membrane</keyword>
<proteinExistence type="predicted"/>
<dbReference type="AlphaFoldDB" id="A0A3A1YWL0"/>